<organism evidence="1 2">
    <name type="scientific">Hygrophoropsis aurantiaca</name>
    <dbReference type="NCBI Taxonomy" id="72124"/>
    <lineage>
        <taxon>Eukaryota</taxon>
        <taxon>Fungi</taxon>
        <taxon>Dikarya</taxon>
        <taxon>Basidiomycota</taxon>
        <taxon>Agaricomycotina</taxon>
        <taxon>Agaricomycetes</taxon>
        <taxon>Agaricomycetidae</taxon>
        <taxon>Boletales</taxon>
        <taxon>Coniophorineae</taxon>
        <taxon>Hygrophoropsidaceae</taxon>
        <taxon>Hygrophoropsis</taxon>
    </lineage>
</organism>
<gene>
    <name evidence="1" type="ORF">BJ138DRAFT_398158</name>
</gene>
<reference evidence="1" key="1">
    <citation type="journal article" date="2021" name="New Phytol.">
        <title>Evolutionary innovations through gain and loss of genes in the ectomycorrhizal Boletales.</title>
        <authorList>
            <person name="Wu G."/>
            <person name="Miyauchi S."/>
            <person name="Morin E."/>
            <person name="Kuo A."/>
            <person name="Drula E."/>
            <person name="Varga T."/>
            <person name="Kohler A."/>
            <person name="Feng B."/>
            <person name="Cao Y."/>
            <person name="Lipzen A."/>
            <person name="Daum C."/>
            <person name="Hundley H."/>
            <person name="Pangilinan J."/>
            <person name="Johnson J."/>
            <person name="Barry K."/>
            <person name="LaButti K."/>
            <person name="Ng V."/>
            <person name="Ahrendt S."/>
            <person name="Min B."/>
            <person name="Choi I.G."/>
            <person name="Park H."/>
            <person name="Plett J.M."/>
            <person name="Magnuson J."/>
            <person name="Spatafora J.W."/>
            <person name="Nagy L.G."/>
            <person name="Henrissat B."/>
            <person name="Grigoriev I.V."/>
            <person name="Yang Z.L."/>
            <person name="Xu J."/>
            <person name="Martin F.M."/>
        </authorList>
    </citation>
    <scope>NUCLEOTIDE SEQUENCE</scope>
    <source>
        <strain evidence="1">ATCC 28755</strain>
    </source>
</reference>
<dbReference type="Proteomes" id="UP000790377">
    <property type="component" value="Unassembled WGS sequence"/>
</dbReference>
<protein>
    <submittedName>
        <fullName evidence="1">Uncharacterized protein</fullName>
    </submittedName>
</protein>
<proteinExistence type="predicted"/>
<accession>A0ACB8A501</accession>
<sequence>MNAVADKDERKTLYLTKLQQTGGSRGFCILVSPVHRPVTELHSEDFAKMWWKCVLGHKELWDHGIHHRDVGLNSLMYYKNDKSQPVGILIDYDLRPKINGRIGTPAFMAFDLLNSRGLAGQVMQLYRHDLESFFWALVLFCLQNENGKQRKKGPLDAWLKVNTDICHEKKSGFLNRMDDFTALATSLNPNLNLWCIAYEYAFKIIAQQEQRKRLRRPRARPAQLPTELSNDMLFKELEDVVLEEYASIMTYENA</sequence>
<keyword evidence="2" id="KW-1185">Reference proteome</keyword>
<evidence type="ECO:0000313" key="2">
    <source>
        <dbReference type="Proteomes" id="UP000790377"/>
    </source>
</evidence>
<name>A0ACB8A501_9AGAM</name>
<comment type="caution">
    <text evidence="1">The sequence shown here is derived from an EMBL/GenBank/DDBJ whole genome shotgun (WGS) entry which is preliminary data.</text>
</comment>
<evidence type="ECO:0000313" key="1">
    <source>
        <dbReference type="EMBL" id="KAH7908116.1"/>
    </source>
</evidence>
<dbReference type="EMBL" id="MU267846">
    <property type="protein sequence ID" value="KAH7908116.1"/>
    <property type="molecule type" value="Genomic_DNA"/>
</dbReference>